<comment type="caution">
    <text evidence="1">The sequence shown here is derived from an EMBL/GenBank/DDBJ whole genome shotgun (WGS) entry which is preliminary data.</text>
</comment>
<sequence length="164" mass="18183">MSVDTCPSCGRALDAHDRHVRFTLPDPVLDLPDQERTPGAWLSHQTPRESVMMQVPGAGAFVRVLLPVQLDGGYHVTFGAWLGIHPAELQPTFAVWWEPEYTNLRLEGFLANKISPWSLLATPAIATVRNPDETPYVTESPHPALAAVLTKSWPHDEILPHLPD</sequence>
<evidence type="ECO:0008006" key="3">
    <source>
        <dbReference type="Google" id="ProtNLM"/>
    </source>
</evidence>
<keyword evidence="2" id="KW-1185">Reference proteome</keyword>
<dbReference type="EMBL" id="SHKR01000011">
    <property type="protein sequence ID" value="RZU20038.1"/>
    <property type="molecule type" value="Genomic_DNA"/>
</dbReference>
<dbReference type="AlphaFoldDB" id="A0A4Q7XAA3"/>
<dbReference type="Proteomes" id="UP000292027">
    <property type="component" value="Unassembled WGS sequence"/>
</dbReference>
<proteinExistence type="predicted"/>
<evidence type="ECO:0000313" key="1">
    <source>
        <dbReference type="EMBL" id="RZU20038.1"/>
    </source>
</evidence>
<protein>
    <recommendedName>
        <fullName evidence="3">DUF2199 domain-containing protein</fullName>
    </recommendedName>
</protein>
<evidence type="ECO:0000313" key="2">
    <source>
        <dbReference type="Proteomes" id="UP000292027"/>
    </source>
</evidence>
<dbReference type="OrthoDB" id="3523497at2"/>
<gene>
    <name evidence="1" type="ORF">EV645_2259</name>
</gene>
<name>A0A4Q7XAA3_9ACTN</name>
<organism evidence="1 2">
    <name type="scientific">Kribbella rubisoli</name>
    <dbReference type="NCBI Taxonomy" id="3075929"/>
    <lineage>
        <taxon>Bacteria</taxon>
        <taxon>Bacillati</taxon>
        <taxon>Actinomycetota</taxon>
        <taxon>Actinomycetes</taxon>
        <taxon>Propionibacteriales</taxon>
        <taxon>Kribbellaceae</taxon>
        <taxon>Kribbella</taxon>
    </lineage>
</organism>
<accession>A0A4Q7XAA3</accession>
<dbReference type="RefSeq" id="WP_130442351.1">
    <property type="nucleotide sequence ID" value="NZ_SHKR01000011.1"/>
</dbReference>
<reference evidence="1 2" key="1">
    <citation type="journal article" date="2015" name="Stand. Genomic Sci.">
        <title>Genomic Encyclopedia of Bacterial and Archaeal Type Strains, Phase III: the genomes of soil and plant-associated and newly described type strains.</title>
        <authorList>
            <person name="Whitman W.B."/>
            <person name="Woyke T."/>
            <person name="Klenk H.P."/>
            <person name="Zhou Y."/>
            <person name="Lilburn T.G."/>
            <person name="Beck B.J."/>
            <person name="De Vos P."/>
            <person name="Vandamme P."/>
            <person name="Eisen J.A."/>
            <person name="Garrity G."/>
            <person name="Hugenholtz P."/>
            <person name="Kyrpides N.C."/>
        </authorList>
    </citation>
    <scope>NUCLEOTIDE SEQUENCE [LARGE SCALE GENOMIC DNA]</scope>
    <source>
        <strain evidence="1 2">VKM Ac-2540</strain>
    </source>
</reference>